<dbReference type="PANTHER" id="PTHR33977">
    <property type="entry name" value="ZINC ION BINDING PROTEIN"/>
    <property type="match status" value="1"/>
</dbReference>
<feature type="non-terminal residue" evidence="1">
    <location>
        <position position="1"/>
    </location>
</feature>
<protein>
    <submittedName>
        <fullName evidence="1">Uncharacterized protein</fullName>
    </submittedName>
</protein>
<keyword evidence="2" id="KW-1185">Reference proteome</keyword>
<gene>
    <name evidence="1" type="ORF">KI387_039046</name>
</gene>
<name>A0AA38CF18_TAXCH</name>
<dbReference type="EMBL" id="JAHRHJ020000011">
    <property type="protein sequence ID" value="KAH9295458.1"/>
    <property type="molecule type" value="Genomic_DNA"/>
</dbReference>
<organism evidence="1 2">
    <name type="scientific">Taxus chinensis</name>
    <name type="common">Chinese yew</name>
    <name type="synonym">Taxus wallichiana var. chinensis</name>
    <dbReference type="NCBI Taxonomy" id="29808"/>
    <lineage>
        <taxon>Eukaryota</taxon>
        <taxon>Viridiplantae</taxon>
        <taxon>Streptophyta</taxon>
        <taxon>Embryophyta</taxon>
        <taxon>Tracheophyta</taxon>
        <taxon>Spermatophyta</taxon>
        <taxon>Pinopsida</taxon>
        <taxon>Pinidae</taxon>
        <taxon>Conifers II</taxon>
        <taxon>Cupressales</taxon>
        <taxon>Taxaceae</taxon>
        <taxon>Taxus</taxon>
    </lineage>
</organism>
<reference evidence="1 2" key="1">
    <citation type="journal article" date="2021" name="Nat. Plants">
        <title>The Taxus genome provides insights into paclitaxel biosynthesis.</title>
        <authorList>
            <person name="Xiong X."/>
            <person name="Gou J."/>
            <person name="Liao Q."/>
            <person name="Li Y."/>
            <person name="Zhou Q."/>
            <person name="Bi G."/>
            <person name="Li C."/>
            <person name="Du R."/>
            <person name="Wang X."/>
            <person name="Sun T."/>
            <person name="Guo L."/>
            <person name="Liang H."/>
            <person name="Lu P."/>
            <person name="Wu Y."/>
            <person name="Zhang Z."/>
            <person name="Ro D.K."/>
            <person name="Shang Y."/>
            <person name="Huang S."/>
            <person name="Yan J."/>
        </authorList>
    </citation>
    <scope>NUCLEOTIDE SEQUENCE [LARGE SCALE GENOMIC DNA]</scope>
    <source>
        <strain evidence="1">Ta-2019</strain>
    </source>
</reference>
<dbReference type="PANTHER" id="PTHR33977:SF1">
    <property type="entry name" value="ZINC ION BINDING PROTEIN"/>
    <property type="match status" value="1"/>
</dbReference>
<dbReference type="Proteomes" id="UP000824469">
    <property type="component" value="Unassembled WGS sequence"/>
</dbReference>
<feature type="non-terminal residue" evidence="1">
    <location>
        <position position="274"/>
    </location>
</feature>
<comment type="caution">
    <text evidence="1">The sequence shown here is derived from an EMBL/GenBank/DDBJ whole genome shotgun (WGS) entry which is preliminary data.</text>
</comment>
<evidence type="ECO:0000313" key="2">
    <source>
        <dbReference type="Proteomes" id="UP000824469"/>
    </source>
</evidence>
<evidence type="ECO:0000313" key="1">
    <source>
        <dbReference type="EMBL" id="KAH9295458.1"/>
    </source>
</evidence>
<sequence length="274" mass="31686">CIAFDVTIFNAAIGVRMVFYGRPTTTIIIYNHPFHCDVNGECCHGMNENTINDPHLNVAPYLSNECKTYIESLLLMGVTVDTVYDKYIEDPSNVGISSRRDEYMTRKDVVNAWKRVHCRRSQKHADDAMSVNLWHAEERDIFFYYQRPNGTTVPFIMGLQTPWMCERMVQHSHNSIISMDSTFATNKYGVEPFYKHKRKLQKSGFLTNFKKERHLLTVVERAKSIPDTDCLAITPDCNQLWVRSQTTRSTWYLVRKCGALDVCECAWAIRGNTC</sequence>
<accession>A0AA38CF18</accession>
<dbReference type="AlphaFoldDB" id="A0AA38CF18"/>
<proteinExistence type="predicted"/>